<protein>
    <submittedName>
        <fullName evidence="1">Uncharacterized protein</fullName>
    </submittedName>
</protein>
<organism evidence="1">
    <name type="scientific">uncultured Lysobacter sp</name>
    <dbReference type="NCBI Taxonomy" id="271060"/>
    <lineage>
        <taxon>Bacteria</taxon>
        <taxon>Pseudomonadati</taxon>
        <taxon>Pseudomonadota</taxon>
        <taxon>Gammaproteobacteria</taxon>
        <taxon>Lysobacterales</taxon>
        <taxon>Lysobacteraceae</taxon>
        <taxon>Lysobacter</taxon>
        <taxon>environmental samples</taxon>
    </lineage>
</organism>
<evidence type="ECO:0000313" key="1">
    <source>
        <dbReference type="EMBL" id="CAA9317033.1"/>
    </source>
</evidence>
<dbReference type="AlphaFoldDB" id="A0A6J4KXX3"/>
<gene>
    <name evidence="1" type="ORF">AVDCRST_MAG71-1056</name>
</gene>
<name>A0A6J4KXX3_9GAMM</name>
<sequence length="105" mass="11161">MRLLHDHRLQHADPVGVAAGDVVSAGARDGLPSYANAETQASADDHAPHAWQPLTAHGRAMAMDAEGIRALTHGGTLTLPSEHGGRIWFERADGAPARYPPRTLN</sequence>
<dbReference type="EMBL" id="CADCUA010000281">
    <property type="protein sequence ID" value="CAA9317033.1"/>
    <property type="molecule type" value="Genomic_DNA"/>
</dbReference>
<accession>A0A6J4KXX3</accession>
<proteinExistence type="predicted"/>
<reference evidence="1" key="1">
    <citation type="submission" date="2020-02" db="EMBL/GenBank/DDBJ databases">
        <authorList>
            <person name="Meier V. D."/>
        </authorList>
    </citation>
    <scope>NUCLEOTIDE SEQUENCE</scope>
    <source>
        <strain evidence="1">AVDCRST_MAG71</strain>
    </source>
</reference>